<dbReference type="EMBL" id="MQWD01000001">
    <property type="protein sequence ID" value="PAP75230.1"/>
    <property type="molecule type" value="Genomic_DNA"/>
</dbReference>
<organism evidence="2 3">
    <name type="scientific">Rubrivirga marina</name>
    <dbReference type="NCBI Taxonomy" id="1196024"/>
    <lineage>
        <taxon>Bacteria</taxon>
        <taxon>Pseudomonadati</taxon>
        <taxon>Rhodothermota</taxon>
        <taxon>Rhodothermia</taxon>
        <taxon>Rhodothermales</taxon>
        <taxon>Rubricoccaceae</taxon>
        <taxon>Rubrivirga</taxon>
    </lineage>
</organism>
<evidence type="ECO:0000313" key="3">
    <source>
        <dbReference type="Proteomes" id="UP000216339"/>
    </source>
</evidence>
<feature type="transmembrane region" description="Helical" evidence="1">
    <location>
        <begin position="29"/>
        <end position="48"/>
    </location>
</feature>
<dbReference type="OrthoDB" id="1523325at2"/>
<gene>
    <name evidence="2" type="ORF">BSZ37_01625</name>
</gene>
<dbReference type="Proteomes" id="UP000216339">
    <property type="component" value="Unassembled WGS sequence"/>
</dbReference>
<accession>A0A271IVU2</accession>
<feature type="transmembrane region" description="Helical" evidence="1">
    <location>
        <begin position="217"/>
        <end position="237"/>
    </location>
</feature>
<feature type="transmembrane region" description="Helical" evidence="1">
    <location>
        <begin position="460"/>
        <end position="481"/>
    </location>
</feature>
<feature type="transmembrane region" description="Helical" evidence="1">
    <location>
        <begin position="99"/>
        <end position="121"/>
    </location>
</feature>
<feature type="transmembrane region" description="Helical" evidence="1">
    <location>
        <begin position="421"/>
        <end position="439"/>
    </location>
</feature>
<feature type="transmembrane region" description="Helical" evidence="1">
    <location>
        <begin position="487"/>
        <end position="506"/>
    </location>
</feature>
<name>A0A271IVU2_9BACT</name>
<feature type="transmembrane region" description="Helical" evidence="1">
    <location>
        <begin position="171"/>
        <end position="191"/>
    </location>
</feature>
<evidence type="ECO:0000256" key="1">
    <source>
        <dbReference type="SAM" id="Phobius"/>
    </source>
</evidence>
<feature type="transmembrane region" description="Helical" evidence="1">
    <location>
        <begin position="54"/>
        <end position="78"/>
    </location>
</feature>
<reference evidence="2 3" key="1">
    <citation type="submission" date="2016-11" db="EMBL/GenBank/DDBJ databases">
        <title>Study of marine rhodopsin-containing bacteria.</title>
        <authorList>
            <person name="Yoshizawa S."/>
            <person name="Kumagai Y."/>
            <person name="Kogure K."/>
        </authorList>
    </citation>
    <scope>NUCLEOTIDE SEQUENCE [LARGE SCALE GENOMIC DNA]</scope>
    <source>
        <strain evidence="2 3">SAORIC-28</strain>
    </source>
</reference>
<keyword evidence="1" id="KW-1133">Transmembrane helix</keyword>
<feature type="transmembrane region" description="Helical" evidence="1">
    <location>
        <begin position="395"/>
        <end position="415"/>
    </location>
</feature>
<keyword evidence="3" id="KW-1185">Reference proteome</keyword>
<evidence type="ECO:0000313" key="2">
    <source>
        <dbReference type="EMBL" id="PAP75230.1"/>
    </source>
</evidence>
<comment type="caution">
    <text evidence="2">The sequence shown here is derived from an EMBL/GenBank/DDBJ whole genome shotgun (WGS) entry which is preliminary data.</text>
</comment>
<proteinExistence type="predicted"/>
<protein>
    <submittedName>
        <fullName evidence="2">Uncharacterized protein</fullName>
    </submittedName>
</protein>
<keyword evidence="1" id="KW-0812">Transmembrane</keyword>
<feature type="transmembrane region" description="Helical" evidence="1">
    <location>
        <begin position="133"/>
        <end position="159"/>
    </location>
</feature>
<dbReference type="AlphaFoldDB" id="A0A271IVU2"/>
<dbReference type="RefSeq" id="WP_095508866.1">
    <property type="nucleotide sequence ID" value="NZ_MQWD01000001.1"/>
</dbReference>
<sequence>MSPVRTLATAQLRADLRHARSGKRATGRLATTVIAYGFSGLVLALSLGDAPAASAMFVGGSFAIVLAAFGVVGSYDELMSRPRDNAWLATLPATERQHYAARLAGVGVYVALMAVGIATPVTVGTGLSHGPMLGLLVGLGIVGATAWTALLILAVLWGLTLSLPVTALRMALSVARTALIAALVLGFQLVGASDEALAAPWWPGAWLADALDGRPTWGLAVLVGSLVAFAVVFTAVFPTRYFRVLRRLADGLRTQGKRSRIGRQMTAPERWAVRRGAVRAAYGFATAAFADDRLVRGRLWPAALLPAGFVAFGWFNDGLHSLVGVGQYGIAAGALAVLQDPGTQFHLSVLVVLLFCVQTLVQTLQMSDHAEASWVFGTLPDARPRVVQVGAQKALAWRVLFPLHVGIAVLLTLMMPAADGVVHAAFWFAVAVFGARVTSLTYGTPPFSRPGDKFDAASRFIPLFVSIPAAIGLLVFQIWAFATVGRAVGVTVATLVASALLGEVVIRWPRRRPAWRPVALHTTAAPASEARAA</sequence>
<keyword evidence="1" id="KW-0472">Membrane</keyword>